<gene>
    <name evidence="1" type="ORF">YRYPWZST_CDS0201</name>
</gene>
<accession>A0AAU8GGG6</accession>
<organism evidence="1">
    <name type="scientific">Salmonella phage vB_SEnST11_KE23</name>
    <dbReference type="NCBI Taxonomy" id="3161174"/>
    <lineage>
        <taxon>Viruses</taxon>
        <taxon>Duplodnaviria</taxon>
        <taxon>Heunggongvirae</taxon>
        <taxon>Uroviricota</taxon>
        <taxon>Caudoviricetes</taxon>
        <taxon>Vequintavirinae</taxon>
        <taxon>Seunavirus</taxon>
    </lineage>
</organism>
<dbReference type="EMBL" id="PP856722">
    <property type="protein sequence ID" value="XCH40602.1"/>
    <property type="molecule type" value="Genomic_DNA"/>
</dbReference>
<name>A0AAU8GGG6_9CAUD</name>
<sequence length="56" mass="6654">MDQCIAFSERDWPFKSLRGLYHHKACKRCGKEYIGPKREHFCFICKKEIDNSESDA</sequence>
<reference evidence="1" key="1">
    <citation type="submission" date="2024-05" db="EMBL/GenBank/DDBJ databases">
        <authorList>
            <person name="Mugo M.M."/>
            <person name="Musyoki A.M."/>
            <person name="Makumi A.M."/>
            <person name="Mutai I."/>
            <person name="Drechsel O."/>
            <person name="Kering K.K."/>
            <person name="Muturi P."/>
            <person name="Mbae C.K."/>
            <person name="Kariuki S.M."/>
        </authorList>
    </citation>
    <scope>NUCLEOTIDE SEQUENCE</scope>
</reference>
<protein>
    <submittedName>
        <fullName evidence="1">Uncharacterized protein</fullName>
    </submittedName>
</protein>
<proteinExistence type="predicted"/>
<evidence type="ECO:0000313" key="1">
    <source>
        <dbReference type="EMBL" id="XCH40602.1"/>
    </source>
</evidence>